<gene>
    <name evidence="3" type="ORF">FA15DRAFT_670159</name>
</gene>
<keyword evidence="4" id="KW-1185">Reference proteome</keyword>
<evidence type="ECO:0000313" key="4">
    <source>
        <dbReference type="Proteomes" id="UP000307440"/>
    </source>
</evidence>
<dbReference type="OrthoDB" id="3224413at2759"/>
<name>A0A5C3KTL6_COPMA</name>
<reference evidence="3 4" key="1">
    <citation type="journal article" date="2019" name="Nat. Ecol. Evol.">
        <title>Megaphylogeny resolves global patterns of mushroom evolution.</title>
        <authorList>
            <person name="Varga T."/>
            <person name="Krizsan K."/>
            <person name="Foldi C."/>
            <person name="Dima B."/>
            <person name="Sanchez-Garcia M."/>
            <person name="Sanchez-Ramirez S."/>
            <person name="Szollosi G.J."/>
            <person name="Szarkandi J.G."/>
            <person name="Papp V."/>
            <person name="Albert L."/>
            <person name="Andreopoulos W."/>
            <person name="Angelini C."/>
            <person name="Antonin V."/>
            <person name="Barry K.W."/>
            <person name="Bougher N.L."/>
            <person name="Buchanan P."/>
            <person name="Buyck B."/>
            <person name="Bense V."/>
            <person name="Catcheside P."/>
            <person name="Chovatia M."/>
            <person name="Cooper J."/>
            <person name="Damon W."/>
            <person name="Desjardin D."/>
            <person name="Finy P."/>
            <person name="Geml J."/>
            <person name="Haridas S."/>
            <person name="Hughes K."/>
            <person name="Justo A."/>
            <person name="Karasinski D."/>
            <person name="Kautmanova I."/>
            <person name="Kiss B."/>
            <person name="Kocsube S."/>
            <person name="Kotiranta H."/>
            <person name="LaButti K.M."/>
            <person name="Lechner B.E."/>
            <person name="Liimatainen K."/>
            <person name="Lipzen A."/>
            <person name="Lukacs Z."/>
            <person name="Mihaltcheva S."/>
            <person name="Morgado L.N."/>
            <person name="Niskanen T."/>
            <person name="Noordeloos M.E."/>
            <person name="Ohm R.A."/>
            <person name="Ortiz-Santana B."/>
            <person name="Ovrebo C."/>
            <person name="Racz N."/>
            <person name="Riley R."/>
            <person name="Savchenko A."/>
            <person name="Shiryaev A."/>
            <person name="Soop K."/>
            <person name="Spirin V."/>
            <person name="Szebenyi C."/>
            <person name="Tomsovsky M."/>
            <person name="Tulloss R.E."/>
            <person name="Uehling J."/>
            <person name="Grigoriev I.V."/>
            <person name="Vagvolgyi C."/>
            <person name="Papp T."/>
            <person name="Martin F.M."/>
            <person name="Miettinen O."/>
            <person name="Hibbett D.S."/>
            <person name="Nagy L.G."/>
        </authorList>
    </citation>
    <scope>NUCLEOTIDE SEQUENCE [LARGE SCALE GENOMIC DNA]</scope>
    <source>
        <strain evidence="3 4">CBS 121175</strain>
    </source>
</reference>
<dbReference type="EMBL" id="ML210212">
    <property type="protein sequence ID" value="TFK23774.1"/>
    <property type="molecule type" value="Genomic_DNA"/>
</dbReference>
<accession>A0A5C3KTL6</accession>
<feature type="region of interest" description="Disordered" evidence="1">
    <location>
        <begin position="1"/>
        <end position="47"/>
    </location>
</feature>
<dbReference type="Pfam" id="PF20415">
    <property type="entry name" value="DUF6699"/>
    <property type="match status" value="1"/>
</dbReference>
<dbReference type="AlphaFoldDB" id="A0A5C3KTL6"/>
<feature type="compositionally biased region" description="Low complexity" evidence="1">
    <location>
        <begin position="23"/>
        <end position="34"/>
    </location>
</feature>
<protein>
    <recommendedName>
        <fullName evidence="2">DUF6699 domain-containing protein</fullName>
    </recommendedName>
</protein>
<sequence length="238" mass="26491">MTAKRVQFSTSNRAYSPIPETPSPSASTSSLPSSPDIPTPPPELEDVSFQQYPRTPFAQPFDLCVIDDIEEKEMEVHCCLAYNPFAEPAISHDLSVPAVFKLAEYGSPLPLDEPATNPPLQNLTIICPEHFTELNWDIHVKAPPFPGSYISVQDTLTAIYQSLRLPVTQGEFDNLPDQVRQAVGAAYYSRYSRIGDPQERSLEAKKGVKRIDFLAGRHKFMGLSLTHNGLDCWELNVS</sequence>
<evidence type="ECO:0000313" key="3">
    <source>
        <dbReference type="EMBL" id="TFK23774.1"/>
    </source>
</evidence>
<dbReference type="InterPro" id="IPR046522">
    <property type="entry name" value="DUF6699"/>
</dbReference>
<evidence type="ECO:0000259" key="2">
    <source>
        <dbReference type="Pfam" id="PF20415"/>
    </source>
</evidence>
<feature type="domain" description="DUF6699" evidence="2">
    <location>
        <begin position="107"/>
        <end position="228"/>
    </location>
</feature>
<dbReference type="Proteomes" id="UP000307440">
    <property type="component" value="Unassembled WGS sequence"/>
</dbReference>
<proteinExistence type="predicted"/>
<evidence type="ECO:0000256" key="1">
    <source>
        <dbReference type="SAM" id="MobiDB-lite"/>
    </source>
</evidence>
<organism evidence="3 4">
    <name type="scientific">Coprinopsis marcescibilis</name>
    <name type="common">Agaric fungus</name>
    <name type="synonym">Psathyrella marcescibilis</name>
    <dbReference type="NCBI Taxonomy" id="230819"/>
    <lineage>
        <taxon>Eukaryota</taxon>
        <taxon>Fungi</taxon>
        <taxon>Dikarya</taxon>
        <taxon>Basidiomycota</taxon>
        <taxon>Agaricomycotina</taxon>
        <taxon>Agaricomycetes</taxon>
        <taxon>Agaricomycetidae</taxon>
        <taxon>Agaricales</taxon>
        <taxon>Agaricineae</taxon>
        <taxon>Psathyrellaceae</taxon>
        <taxon>Coprinopsis</taxon>
    </lineage>
</organism>